<keyword evidence="8" id="KW-0472">Membrane</keyword>
<dbReference type="GeneID" id="111126695"/>
<keyword evidence="2" id="KW-0732">Signal</keyword>
<evidence type="ECO:0000256" key="4">
    <source>
        <dbReference type="ARBA" id="ARBA00023157"/>
    </source>
</evidence>
<proteinExistence type="predicted"/>
<dbReference type="PROSITE" id="PS01186">
    <property type="entry name" value="EGF_2"/>
    <property type="match status" value="1"/>
</dbReference>
<evidence type="ECO:0000256" key="1">
    <source>
        <dbReference type="ARBA" id="ARBA00022536"/>
    </source>
</evidence>
<dbReference type="AlphaFoldDB" id="A0A8B8DH51"/>
<keyword evidence="10" id="KW-1185">Reference proteome</keyword>
<evidence type="ECO:0000313" key="11">
    <source>
        <dbReference type="RefSeq" id="XP_022327223.1"/>
    </source>
</evidence>
<dbReference type="PROSITE" id="PS50923">
    <property type="entry name" value="SUSHI"/>
    <property type="match status" value="1"/>
</dbReference>
<keyword evidence="6" id="KW-0768">Sushi</keyword>
<dbReference type="Pfam" id="PF00058">
    <property type="entry name" value="Ldl_recept_b"/>
    <property type="match status" value="1"/>
</dbReference>
<keyword evidence="1" id="KW-0245">EGF-like domain</keyword>
<evidence type="ECO:0000256" key="8">
    <source>
        <dbReference type="SAM" id="Phobius"/>
    </source>
</evidence>
<feature type="repeat" description="LDL-receptor class B" evidence="7">
    <location>
        <begin position="553"/>
        <end position="595"/>
    </location>
</feature>
<dbReference type="KEGG" id="cvn:111126695"/>
<dbReference type="CDD" id="cd00033">
    <property type="entry name" value="CCP"/>
    <property type="match status" value="1"/>
</dbReference>
<dbReference type="InterPro" id="IPR000033">
    <property type="entry name" value="LDLR_classB_rpt"/>
</dbReference>
<evidence type="ECO:0000256" key="2">
    <source>
        <dbReference type="ARBA" id="ARBA00022729"/>
    </source>
</evidence>
<keyword evidence="8" id="KW-1133">Transmembrane helix</keyword>
<comment type="caution">
    <text evidence="6">Lacks conserved residue(s) required for the propagation of feature annotation.</text>
</comment>
<dbReference type="InterPro" id="IPR000436">
    <property type="entry name" value="Sushi_SCR_CCP_dom"/>
</dbReference>
<keyword evidence="8" id="KW-0812">Transmembrane</keyword>
<evidence type="ECO:0000259" key="9">
    <source>
        <dbReference type="PROSITE" id="PS50923"/>
    </source>
</evidence>
<dbReference type="SUPFAM" id="SSF57184">
    <property type="entry name" value="Growth factor receptor domain"/>
    <property type="match status" value="1"/>
</dbReference>
<feature type="transmembrane region" description="Helical" evidence="8">
    <location>
        <begin position="760"/>
        <end position="781"/>
    </location>
</feature>
<dbReference type="PROSITE" id="PS51120">
    <property type="entry name" value="LDLRB"/>
    <property type="match status" value="2"/>
</dbReference>
<evidence type="ECO:0000256" key="7">
    <source>
        <dbReference type="PROSITE-ProRule" id="PRU00461"/>
    </source>
</evidence>
<dbReference type="InterPro" id="IPR000742">
    <property type="entry name" value="EGF"/>
</dbReference>
<dbReference type="Gene3D" id="2.120.10.30">
    <property type="entry name" value="TolB, C-terminal domain"/>
    <property type="match status" value="3"/>
</dbReference>
<dbReference type="Gene3D" id="2.10.70.10">
    <property type="entry name" value="Complement Module, domain 1"/>
    <property type="match status" value="1"/>
</dbReference>
<feature type="repeat" description="LDL-receptor class B" evidence="7">
    <location>
        <begin position="509"/>
        <end position="552"/>
    </location>
</feature>
<dbReference type="SUPFAM" id="SSF57535">
    <property type="entry name" value="Complement control module/SCR domain"/>
    <property type="match status" value="1"/>
</dbReference>
<dbReference type="InterPro" id="IPR011042">
    <property type="entry name" value="6-blade_b-propeller_TolB-like"/>
</dbReference>
<evidence type="ECO:0000313" key="10">
    <source>
        <dbReference type="Proteomes" id="UP000694844"/>
    </source>
</evidence>
<evidence type="ECO:0000256" key="5">
    <source>
        <dbReference type="ARBA" id="ARBA00023180"/>
    </source>
</evidence>
<dbReference type="FunFam" id="2.120.10.30:FF:000241">
    <property type="entry name" value="Low-density lipoprotein receptor-related protein 6"/>
    <property type="match status" value="1"/>
</dbReference>
<dbReference type="RefSeq" id="XP_022327223.1">
    <property type="nucleotide sequence ID" value="XM_022471515.1"/>
</dbReference>
<dbReference type="Pfam" id="PF00084">
    <property type="entry name" value="Sushi"/>
    <property type="match status" value="1"/>
</dbReference>
<dbReference type="PANTHER" id="PTHR46513">
    <property type="entry name" value="VITELLOGENIN RECEPTOR-LIKE PROTEIN-RELATED-RELATED"/>
    <property type="match status" value="1"/>
</dbReference>
<dbReference type="SMART" id="SM00135">
    <property type="entry name" value="LY"/>
    <property type="match status" value="7"/>
</dbReference>
<sequence>MTIASVVRGKSQSVGQIALDHLSNNIYWCDGHLNWIAMKPLEINDSNPDSTYKVIIEEDLHQPEGLALDPWDGVMFFTENNPSCRIERASLSGHNRKVLIYRGLLRVMVLSVDAENNLLFWADHERHTVEVSGYDGNNRRVLQRMNGVSITGLHYYNNIVYGVSATKRRLIGLAADTGDIVSDIVTTTGDPFSVTVYDASVNVTYDDPCATKNCQQICVNTPSGPLCLCGEGYSLDDDGVTCKGTSLKSLFYDKGLVINNATMLFMLDTRFINGAGGRVPYLTITSSIITTFAVNAFSRIIYFADAKTNSLHELDTSTRRYRILASTAPVTDTCEILNGGCDDICVPMATGSRCECDTGLQLQSDFRSCTSNVMKDNFILMADFSHGRILQIDIVTGEMTKLAVDVRKCSGVAFDTKTSELFYADAVQKNIKSLSFPTLTPALVYETGIYSVERMAVDSSTGNLYFTAITPGQPGTGYIGVVHRQLALHKTLISGLQNPRAIALYASKGMLFWTEIGARPRIGKAFMDGTAVEYIVTSDVIVPNGLAVDYDARRLYWTDGEQNRIEHSDLDGANRQVLSTHPGALMMDLVVNGRFLYCTAWNRQRVIKVDKFSGEELPFMADRPELGRLDGVVISSNGSLDESTVCSTRNGQCSTFCFPTPDGSTCGCEDGVSLESDKEICAGATSCLTSLPNMNLLDCHPYSGQSCLYECKPGYTLSINTTLHCDPTGQWDVDPETVCTALVDGDTYGNQSGSVQQALVYVYAGVGVALLVVLVVAAIVVRRLVRRRQTKEPTRLYYENSAYLSEGNSYAGFMTRGNESSCTERAGSGDYNTIGDMMAYEEMKSSNTSATCHYDPYINPCADLTKDTYFIPCTENTENTSNPYLKAV</sequence>
<reference evidence="11" key="1">
    <citation type="submission" date="2025-08" db="UniProtKB">
        <authorList>
            <consortium name="RefSeq"/>
        </authorList>
    </citation>
    <scope>IDENTIFICATION</scope>
    <source>
        <tissue evidence="11">Whole sample</tissue>
    </source>
</reference>
<dbReference type="InterPro" id="IPR050778">
    <property type="entry name" value="Cueball_EGF_LRP_Nidogen"/>
</dbReference>
<organism evidence="10 11">
    <name type="scientific">Crassostrea virginica</name>
    <name type="common">Eastern oyster</name>
    <dbReference type="NCBI Taxonomy" id="6565"/>
    <lineage>
        <taxon>Eukaryota</taxon>
        <taxon>Metazoa</taxon>
        <taxon>Spiralia</taxon>
        <taxon>Lophotrochozoa</taxon>
        <taxon>Mollusca</taxon>
        <taxon>Bivalvia</taxon>
        <taxon>Autobranchia</taxon>
        <taxon>Pteriomorphia</taxon>
        <taxon>Ostreida</taxon>
        <taxon>Ostreoidea</taxon>
        <taxon>Ostreidae</taxon>
        <taxon>Crassostrea</taxon>
    </lineage>
</organism>
<evidence type="ECO:0000256" key="6">
    <source>
        <dbReference type="PROSITE-ProRule" id="PRU00302"/>
    </source>
</evidence>
<keyword evidence="4" id="KW-1015">Disulfide bond</keyword>
<dbReference type="Proteomes" id="UP000694844">
    <property type="component" value="Chromosome 3"/>
</dbReference>
<gene>
    <name evidence="11" type="primary">LOC111126695</name>
</gene>
<name>A0A8B8DH51_CRAVI</name>
<dbReference type="InterPro" id="IPR009030">
    <property type="entry name" value="Growth_fac_rcpt_cys_sf"/>
</dbReference>
<evidence type="ECO:0000256" key="3">
    <source>
        <dbReference type="ARBA" id="ARBA00022737"/>
    </source>
</evidence>
<dbReference type="OrthoDB" id="6151702at2759"/>
<feature type="domain" description="Sushi" evidence="9">
    <location>
        <begin position="679"/>
        <end position="741"/>
    </location>
</feature>
<dbReference type="SMART" id="SM00181">
    <property type="entry name" value="EGF"/>
    <property type="match status" value="3"/>
</dbReference>
<keyword evidence="5" id="KW-0325">Glycoprotein</keyword>
<dbReference type="InterPro" id="IPR035976">
    <property type="entry name" value="Sushi/SCR/CCP_sf"/>
</dbReference>
<protein>
    <submittedName>
        <fullName evidence="11">Low-density lipoprotein receptor-related protein 6-like</fullName>
    </submittedName>
</protein>
<keyword evidence="3" id="KW-0677">Repeat</keyword>
<accession>A0A8B8DH51</accession>
<dbReference type="SUPFAM" id="SSF63825">
    <property type="entry name" value="YWTD domain"/>
    <property type="match status" value="3"/>
</dbReference>